<dbReference type="EMBL" id="QNRT01000001">
    <property type="protein sequence ID" value="RBP53804.1"/>
    <property type="molecule type" value="Genomic_DNA"/>
</dbReference>
<evidence type="ECO:0000313" key="1">
    <source>
        <dbReference type="EMBL" id="RBP53804.1"/>
    </source>
</evidence>
<accession>A0A395JQ76</accession>
<dbReference type="OrthoDB" id="281433at2"/>
<evidence type="ECO:0000313" key="2">
    <source>
        <dbReference type="Proteomes" id="UP000253083"/>
    </source>
</evidence>
<dbReference type="RefSeq" id="WP_113953340.1">
    <property type="nucleotide sequence ID" value="NZ_QNRT01000001.1"/>
</dbReference>
<name>A0A395JQ76_9GAMM</name>
<dbReference type="Proteomes" id="UP000253083">
    <property type="component" value="Unassembled WGS sequence"/>
</dbReference>
<dbReference type="InterPro" id="IPR053801">
    <property type="entry name" value="DUF6959"/>
</dbReference>
<dbReference type="AlphaFoldDB" id="A0A395JQ76"/>
<proteinExistence type="predicted"/>
<organism evidence="1 2">
    <name type="scientific">Arenicella xantha</name>
    <dbReference type="NCBI Taxonomy" id="644221"/>
    <lineage>
        <taxon>Bacteria</taxon>
        <taxon>Pseudomonadati</taxon>
        <taxon>Pseudomonadota</taxon>
        <taxon>Gammaproteobacteria</taxon>
        <taxon>Arenicellales</taxon>
        <taxon>Arenicellaceae</taxon>
        <taxon>Arenicella</taxon>
    </lineage>
</organism>
<dbReference type="Pfam" id="PF22281">
    <property type="entry name" value="DUF6959"/>
    <property type="match status" value="1"/>
</dbReference>
<sequence>MKKETIEIYSTARDNGVVRMPSSHYLGSVIQGDSLFLLHGEAIDMIEELKHNPGSDSFYRAFRMAQNLEERLNHYIKTCQDNDIELSFDIVCSVEDYRELLYDE</sequence>
<gene>
    <name evidence="1" type="ORF">DFR28_1011193</name>
</gene>
<protein>
    <submittedName>
        <fullName evidence="1">Uncharacterized protein</fullName>
    </submittedName>
</protein>
<dbReference type="InParanoid" id="A0A395JQ76"/>
<comment type="caution">
    <text evidence="1">The sequence shown here is derived from an EMBL/GenBank/DDBJ whole genome shotgun (WGS) entry which is preliminary data.</text>
</comment>
<reference evidence="1 2" key="1">
    <citation type="submission" date="2018-06" db="EMBL/GenBank/DDBJ databases">
        <title>Genomic Encyclopedia of Type Strains, Phase IV (KMG-IV): sequencing the most valuable type-strain genomes for metagenomic binning, comparative biology and taxonomic classification.</title>
        <authorList>
            <person name="Goeker M."/>
        </authorList>
    </citation>
    <scope>NUCLEOTIDE SEQUENCE [LARGE SCALE GENOMIC DNA]</scope>
    <source>
        <strain evidence="1 2">DSM 24032</strain>
    </source>
</reference>
<keyword evidence="2" id="KW-1185">Reference proteome</keyword>